<comment type="subcellular location">
    <subcellularLocation>
        <location evidence="1">Secreted</location>
    </subcellularLocation>
</comment>
<dbReference type="Pfam" id="PF25107">
    <property type="entry name" value="VWA7_N"/>
    <property type="match status" value="1"/>
</dbReference>
<evidence type="ECO:0000256" key="2">
    <source>
        <dbReference type="ARBA" id="ARBA00022525"/>
    </source>
</evidence>
<dbReference type="GeneID" id="107387070"/>
<sequence length="958" mass="102507">MSGLALLSFLLLQTGVSSFGTYPSFINNLIFDGSLNHQEITEKAILNVTVQVCRALALTEGKDFTFPSQPLTAESVVAACEAPKSSKTFVETISQIRQMNYVTDLRYPFDPHYHCDEEKLREGQKLITDGLAAVKAANDQQNYVSAASILGRALHTLQDFYSHSNWVELRNTSPNSNLIRANADIGTIANESRKTCHSCNGDDCSNNILEDILKENILTSGYFSLLPSKPSGKCSHGNLPDATSFREPKGGINKDKFSSSHGDLHEKAANLAIAATSELLEDVRGAAGDKKFLEMMGISRGSSKALCFVVDTTGSMSNDIDAVKNVTSSIIDSKVGTEDEPSSYVLVPFNDPDFGPLMRTTDPKEFKTYINSLSAEGGGDFPEMSLSGLQLALTGTPPNSEIFLFTDATAKDEYLKNTVTALIEKTKTTVNFMITNVLGFRRRRQVSNNQQQSRQMVRSDTQLYRDLAQASGGQAIQVTKYQLLEATSIIRESTLSSLVILLQASRNPGKVENFTFSVDKSITNLTIYITGTSVDFTLINPSGVIQNVFNTTGSSVISSQSVGNFQTLRLKTEMGVWKIGMMTTNPYNLKVVGGSPVNFLFNFVKESSGPVEGFDPIDNRPTAGGNASLIVTLIGSDIATATEVTLVESSGSGQVKSTMAAQGGGQFLFRFDKIPSFEFVVLLKGQSINSNSRAASEIFQRQSSTSLRASDLTVIAGKSDTFLKPGTPQSVPFSVTTSGVGGSFTIQATNDQGFDISFPPSLSLDAGGSANGTVNITAPPDTPSGTSVTLTIEATAPGGADTNYAVLRFIFLQPVTDFTQPSCQLLSLQANCSDNCRLSVWELSVQVSDGVNGTGVASVNVRQGNGTFNSSSVIGSENKTVVSYVASCCSPDVQLVAVDQVGNVEVCSYSVRKIITPTVAQAVTEASSTVTTPTVSSSTRSVQSVLFCLGFSFFVFIC</sequence>
<feature type="domain" description="VWA7 N-terminal" evidence="9">
    <location>
        <begin position="71"/>
        <end position="293"/>
    </location>
</feature>
<dbReference type="InterPro" id="IPR036465">
    <property type="entry name" value="vWFA_dom_sf"/>
</dbReference>
<keyword evidence="4" id="KW-0325">Glycoprotein</keyword>
<dbReference type="PANTHER" id="PTHR14905:SF18">
    <property type="entry name" value="VON WILLEBRAND FACTOR A DOMAIN-CONTAINING 10, TANDEM DUPLICATE 1-RELATED"/>
    <property type="match status" value="1"/>
</dbReference>
<keyword evidence="2" id="KW-0964">Secreted</keyword>
<dbReference type="InterPro" id="IPR056475">
    <property type="entry name" value="GBD_Hemicentin/VWA7"/>
</dbReference>
<keyword evidence="3 5" id="KW-0732">Signal</keyword>
<feature type="domain" description="Hemicentin/VWA7 galactose-binding" evidence="6">
    <location>
        <begin position="499"/>
        <end position="595"/>
    </location>
</feature>
<evidence type="ECO:0000259" key="7">
    <source>
        <dbReference type="Pfam" id="PF23619"/>
    </source>
</evidence>
<reference evidence="10" key="2">
    <citation type="submission" date="2025-08" db="UniProtKB">
        <authorList>
            <consortium name="Ensembl"/>
        </authorList>
    </citation>
    <scope>IDENTIFICATION</scope>
</reference>
<feature type="domain" description="Hemicentin-1-like von Willebrand factor A" evidence="8">
    <location>
        <begin position="305"/>
        <end position="480"/>
    </location>
</feature>
<evidence type="ECO:0008006" key="12">
    <source>
        <dbReference type="Google" id="ProtNLM"/>
    </source>
</evidence>
<dbReference type="GO" id="GO:0005576">
    <property type="term" value="C:extracellular region"/>
    <property type="evidence" value="ECO:0007669"/>
    <property type="project" value="UniProtKB-SubCell"/>
</dbReference>
<dbReference type="RefSeq" id="XP_015817322.3">
    <property type="nucleotide sequence ID" value="XM_015961836.3"/>
</dbReference>
<dbReference type="InterPro" id="IPR056861">
    <property type="entry name" value="HMCN1-like_VWA"/>
</dbReference>
<dbReference type="Gene3D" id="3.40.50.410">
    <property type="entry name" value="von Willebrand factor, type A domain"/>
    <property type="match status" value="1"/>
</dbReference>
<organism evidence="10 11">
    <name type="scientific">Nothobranchius furzeri</name>
    <name type="common">Turquoise killifish</name>
    <dbReference type="NCBI Taxonomy" id="105023"/>
    <lineage>
        <taxon>Eukaryota</taxon>
        <taxon>Metazoa</taxon>
        <taxon>Chordata</taxon>
        <taxon>Craniata</taxon>
        <taxon>Vertebrata</taxon>
        <taxon>Euteleostomi</taxon>
        <taxon>Actinopterygii</taxon>
        <taxon>Neopterygii</taxon>
        <taxon>Teleostei</taxon>
        <taxon>Neoteleostei</taxon>
        <taxon>Acanthomorphata</taxon>
        <taxon>Ovalentaria</taxon>
        <taxon>Atherinomorphae</taxon>
        <taxon>Cyprinodontiformes</taxon>
        <taxon>Nothobranchiidae</taxon>
        <taxon>Nothobranchius</taxon>
    </lineage>
</organism>
<reference evidence="10" key="3">
    <citation type="submission" date="2025-09" db="UniProtKB">
        <authorList>
            <consortium name="Ensembl"/>
        </authorList>
    </citation>
    <scope>IDENTIFICATION</scope>
</reference>
<dbReference type="InterPro" id="IPR056862">
    <property type="entry name" value="VWA7_N"/>
</dbReference>
<dbReference type="Proteomes" id="UP000694548">
    <property type="component" value="Chromosome sgr11"/>
</dbReference>
<name>A0A8C6KVQ1_NOTFU</name>
<gene>
    <name evidence="10" type="primary">LOC107387070</name>
</gene>
<keyword evidence="11" id="KW-1185">Reference proteome</keyword>
<evidence type="ECO:0000259" key="6">
    <source>
        <dbReference type="Pfam" id="PF23560"/>
    </source>
</evidence>
<dbReference type="SUPFAM" id="SSF53300">
    <property type="entry name" value="vWA-like"/>
    <property type="match status" value="1"/>
</dbReference>
<feature type="signal peptide" evidence="5">
    <location>
        <begin position="1"/>
        <end position="18"/>
    </location>
</feature>
<evidence type="ECO:0000259" key="9">
    <source>
        <dbReference type="Pfam" id="PF25107"/>
    </source>
</evidence>
<dbReference type="Pfam" id="PF25106">
    <property type="entry name" value="VWA_4"/>
    <property type="match status" value="1"/>
</dbReference>
<reference evidence="10" key="1">
    <citation type="submission" date="2014-08" db="EMBL/GenBank/DDBJ databases">
        <authorList>
            <person name="Senf B."/>
            <person name="Petzold A."/>
            <person name="Downie B.R."/>
            <person name="Koch P."/>
            <person name="Platzer M."/>
        </authorList>
    </citation>
    <scope>NUCLEOTIDE SEQUENCE [LARGE SCALE GENOMIC DNA]</scope>
    <source>
        <strain evidence="10">GRZ</strain>
    </source>
</reference>
<dbReference type="InterPro" id="IPR057615">
    <property type="entry name" value="Ig_VWA7"/>
</dbReference>
<evidence type="ECO:0000259" key="8">
    <source>
        <dbReference type="Pfam" id="PF25106"/>
    </source>
</evidence>
<evidence type="ECO:0000256" key="1">
    <source>
        <dbReference type="ARBA" id="ARBA00004613"/>
    </source>
</evidence>
<feature type="chain" id="PRO_5034274890" description="von Willebrand factor A domain-containing protein 7-like" evidence="5">
    <location>
        <begin position="19"/>
        <end position="958"/>
    </location>
</feature>
<evidence type="ECO:0000256" key="5">
    <source>
        <dbReference type="SAM" id="SignalP"/>
    </source>
</evidence>
<accession>A0A8C6KVQ1</accession>
<dbReference type="Ensembl" id="ENSNFUT00015012254.1">
    <property type="protein sequence ID" value="ENSNFUP00015011664.1"/>
    <property type="gene ID" value="ENSNFUG00015005760.1"/>
</dbReference>
<dbReference type="AlphaFoldDB" id="A0A8C6KVQ1"/>
<dbReference type="Pfam" id="PF23619">
    <property type="entry name" value="Ig_VWA7"/>
    <property type="match status" value="1"/>
</dbReference>
<protein>
    <recommendedName>
        <fullName evidence="12">von Willebrand factor A domain-containing protein 7-like</fullName>
    </recommendedName>
</protein>
<dbReference type="Pfam" id="PF23560">
    <property type="entry name" value="GBD_Hemicentin"/>
    <property type="match status" value="1"/>
</dbReference>
<dbReference type="GeneTree" id="ENSGT00390000011517"/>
<dbReference type="KEGG" id="nfu:107387070"/>
<dbReference type="PANTHER" id="PTHR14905">
    <property type="entry name" value="NG37"/>
    <property type="match status" value="1"/>
</dbReference>
<evidence type="ECO:0000256" key="3">
    <source>
        <dbReference type="ARBA" id="ARBA00022729"/>
    </source>
</evidence>
<evidence type="ECO:0000313" key="11">
    <source>
        <dbReference type="Proteomes" id="UP000694548"/>
    </source>
</evidence>
<proteinExistence type="predicted"/>
<feature type="domain" description="VWA7 Ig-like" evidence="7">
    <location>
        <begin position="717"/>
        <end position="812"/>
    </location>
</feature>
<dbReference type="CDD" id="cd00198">
    <property type="entry name" value="vWFA"/>
    <property type="match status" value="1"/>
</dbReference>
<dbReference type="InterPro" id="IPR052577">
    <property type="entry name" value="VWA7"/>
</dbReference>
<evidence type="ECO:0000313" key="10">
    <source>
        <dbReference type="Ensembl" id="ENSNFUP00015011664.1"/>
    </source>
</evidence>
<evidence type="ECO:0000256" key="4">
    <source>
        <dbReference type="ARBA" id="ARBA00023180"/>
    </source>
</evidence>